<protein>
    <submittedName>
        <fullName evidence="1">Uncharacterized protein</fullName>
    </submittedName>
</protein>
<dbReference type="EMBL" id="CM046391">
    <property type="protein sequence ID" value="KAI8558507.1"/>
    <property type="molecule type" value="Genomic_DNA"/>
</dbReference>
<proteinExistence type="predicted"/>
<organism evidence="1 2">
    <name type="scientific">Rhododendron molle</name>
    <name type="common">Chinese azalea</name>
    <name type="synonym">Azalea mollis</name>
    <dbReference type="NCBI Taxonomy" id="49168"/>
    <lineage>
        <taxon>Eukaryota</taxon>
        <taxon>Viridiplantae</taxon>
        <taxon>Streptophyta</taxon>
        <taxon>Embryophyta</taxon>
        <taxon>Tracheophyta</taxon>
        <taxon>Spermatophyta</taxon>
        <taxon>Magnoliopsida</taxon>
        <taxon>eudicotyledons</taxon>
        <taxon>Gunneridae</taxon>
        <taxon>Pentapetalae</taxon>
        <taxon>asterids</taxon>
        <taxon>Ericales</taxon>
        <taxon>Ericaceae</taxon>
        <taxon>Ericoideae</taxon>
        <taxon>Rhodoreae</taxon>
        <taxon>Rhododendron</taxon>
    </lineage>
</organism>
<reference evidence="1" key="1">
    <citation type="submission" date="2022-02" db="EMBL/GenBank/DDBJ databases">
        <title>Plant Genome Project.</title>
        <authorList>
            <person name="Zhang R.-G."/>
        </authorList>
    </citation>
    <scope>NUCLEOTIDE SEQUENCE</scope>
    <source>
        <strain evidence="1">AT1</strain>
    </source>
</reference>
<name>A0ACC0P173_RHOML</name>
<evidence type="ECO:0000313" key="2">
    <source>
        <dbReference type="Proteomes" id="UP001062846"/>
    </source>
</evidence>
<accession>A0ACC0P173</accession>
<evidence type="ECO:0000313" key="1">
    <source>
        <dbReference type="EMBL" id="KAI8558507.1"/>
    </source>
</evidence>
<sequence>MVARSPGVIAGVGKAVVGMVVGWVAFLSLSSLEVSSYDNCSYAFVGELDRFNFRSPSDFSDPNFGNQVPIVLDYAIGNESCVEASNSNAYLCTNNTLCADNTENGLGGYLCNCKNGYEGNLYLSPGCTVMVTLAMEEATEVDALVRPHKSQ</sequence>
<dbReference type="Proteomes" id="UP001062846">
    <property type="component" value="Chromosome 4"/>
</dbReference>
<comment type="caution">
    <text evidence="1">The sequence shown here is derived from an EMBL/GenBank/DDBJ whole genome shotgun (WGS) entry which is preliminary data.</text>
</comment>
<gene>
    <name evidence="1" type="ORF">RHMOL_Rhmol04G0099700</name>
</gene>
<keyword evidence="2" id="KW-1185">Reference proteome</keyword>